<dbReference type="AlphaFoldDB" id="A0A6N2LIL8"/>
<proteinExistence type="predicted"/>
<evidence type="ECO:0000313" key="1">
    <source>
        <dbReference type="EMBL" id="VFU35346.1"/>
    </source>
</evidence>
<gene>
    <name evidence="1" type="ORF">SVIM_LOCUS175300</name>
</gene>
<protein>
    <submittedName>
        <fullName evidence="1">Uncharacterized protein</fullName>
    </submittedName>
</protein>
<dbReference type="EMBL" id="CAADRP010001112">
    <property type="protein sequence ID" value="VFU35346.1"/>
    <property type="molecule type" value="Genomic_DNA"/>
</dbReference>
<name>A0A6N2LIL8_SALVM</name>
<accession>A0A6N2LIL8</accession>
<sequence>MFFPQFSHIEIAKEQHLRTWQTDSAFIGAPFSCGQFRQDSGEEEAAVAAETVQAERVTAGEGETEEGKMREEMAAKTGLNLILLYKFTSFI</sequence>
<reference evidence="1" key="1">
    <citation type="submission" date="2019-03" db="EMBL/GenBank/DDBJ databases">
        <authorList>
            <person name="Mank J."/>
            <person name="Almeida P."/>
        </authorList>
    </citation>
    <scope>NUCLEOTIDE SEQUENCE</scope>
    <source>
        <strain evidence="1">78183</strain>
    </source>
</reference>
<organism evidence="1">
    <name type="scientific">Salix viminalis</name>
    <name type="common">Common osier</name>
    <name type="synonym">Basket willow</name>
    <dbReference type="NCBI Taxonomy" id="40686"/>
    <lineage>
        <taxon>Eukaryota</taxon>
        <taxon>Viridiplantae</taxon>
        <taxon>Streptophyta</taxon>
        <taxon>Embryophyta</taxon>
        <taxon>Tracheophyta</taxon>
        <taxon>Spermatophyta</taxon>
        <taxon>Magnoliopsida</taxon>
        <taxon>eudicotyledons</taxon>
        <taxon>Gunneridae</taxon>
        <taxon>Pentapetalae</taxon>
        <taxon>rosids</taxon>
        <taxon>fabids</taxon>
        <taxon>Malpighiales</taxon>
        <taxon>Salicaceae</taxon>
        <taxon>Saliceae</taxon>
        <taxon>Salix</taxon>
    </lineage>
</organism>